<protein>
    <recommendedName>
        <fullName evidence="3">Helix-turn-helix domain-containing protein</fullName>
    </recommendedName>
</protein>
<accession>D1C442</accession>
<evidence type="ECO:0000313" key="2">
    <source>
        <dbReference type="Proteomes" id="UP000002027"/>
    </source>
</evidence>
<dbReference type="KEGG" id="sti:Sthe_1575"/>
<reference evidence="1 2" key="2">
    <citation type="journal article" date="2010" name="Stand. Genomic Sci.">
        <title>Complete genome sequence of Desulfohalobium retbaense type strain (HR(100)).</title>
        <authorList>
            <person name="Spring S."/>
            <person name="Nolan M."/>
            <person name="Lapidus A."/>
            <person name="Glavina Del Rio T."/>
            <person name="Copeland A."/>
            <person name="Tice H."/>
            <person name="Cheng J.F."/>
            <person name="Lucas S."/>
            <person name="Land M."/>
            <person name="Chen F."/>
            <person name="Bruce D."/>
            <person name="Goodwin L."/>
            <person name="Pitluck S."/>
            <person name="Ivanova N."/>
            <person name="Mavromatis K."/>
            <person name="Mikhailova N."/>
            <person name="Pati A."/>
            <person name="Chen A."/>
            <person name="Palaniappan K."/>
            <person name="Hauser L."/>
            <person name="Chang Y.J."/>
            <person name="Jeffries C.D."/>
            <person name="Munk C."/>
            <person name="Kiss H."/>
            <person name="Chain P."/>
            <person name="Han C."/>
            <person name="Brettin T."/>
            <person name="Detter J.C."/>
            <person name="Schuler E."/>
            <person name="Goker M."/>
            <person name="Rohde M."/>
            <person name="Bristow J."/>
            <person name="Eisen J.A."/>
            <person name="Markowitz V."/>
            <person name="Hugenholtz P."/>
            <person name="Kyrpides N.C."/>
            <person name="Klenk H.P."/>
        </authorList>
    </citation>
    <scope>NUCLEOTIDE SEQUENCE [LARGE SCALE GENOMIC DNA]</scope>
    <source>
        <strain evidence="2">ATCC 49802 / DSM 20745 / S 6022</strain>
    </source>
</reference>
<gene>
    <name evidence="1" type="ordered locus">Sthe_1575</name>
</gene>
<evidence type="ECO:0000313" key="1">
    <source>
        <dbReference type="EMBL" id="ACZ39009.1"/>
    </source>
</evidence>
<keyword evidence="2" id="KW-1185">Reference proteome</keyword>
<dbReference type="AlphaFoldDB" id="D1C442"/>
<dbReference type="STRING" id="479434.Sthe_1575"/>
<dbReference type="OrthoDB" id="9936038at2"/>
<dbReference type="HOGENOM" id="CLU_2773809_0_0_0"/>
<organism evidence="1 2">
    <name type="scientific">Sphaerobacter thermophilus (strain ATCC 49802 / DSM 20745 / KCCM 41009 / NCIMB 13125 / S 6022)</name>
    <dbReference type="NCBI Taxonomy" id="479434"/>
    <lineage>
        <taxon>Bacteria</taxon>
        <taxon>Pseudomonadati</taxon>
        <taxon>Thermomicrobiota</taxon>
        <taxon>Thermomicrobia</taxon>
        <taxon>Sphaerobacterales</taxon>
        <taxon>Sphaerobacterineae</taxon>
        <taxon>Sphaerobacteraceae</taxon>
        <taxon>Sphaerobacter</taxon>
    </lineage>
</organism>
<dbReference type="RefSeq" id="WP_012872056.1">
    <property type="nucleotide sequence ID" value="NC_013523.1"/>
</dbReference>
<dbReference type="Proteomes" id="UP000002027">
    <property type="component" value="Chromosome 1"/>
</dbReference>
<proteinExistence type="predicted"/>
<sequence>MEKPDISSAERLLRQDEYTLEELAALLEMRPYVLESAIYGGELKAQMVGTDIVSIRREDVLAWLRAREG</sequence>
<dbReference type="EMBL" id="CP001823">
    <property type="protein sequence ID" value="ACZ39009.1"/>
    <property type="molecule type" value="Genomic_DNA"/>
</dbReference>
<name>D1C442_SPHTD</name>
<evidence type="ECO:0008006" key="3">
    <source>
        <dbReference type="Google" id="ProtNLM"/>
    </source>
</evidence>
<dbReference type="InParanoid" id="D1C442"/>
<reference evidence="2" key="1">
    <citation type="submission" date="2009-11" db="EMBL/GenBank/DDBJ databases">
        <title>The complete chromosome 1 of Sphaerobacter thermophilus DSM 20745.</title>
        <authorList>
            <person name="Lucas S."/>
            <person name="Copeland A."/>
            <person name="Lapidus A."/>
            <person name="Glavina del Rio T."/>
            <person name="Dalin E."/>
            <person name="Tice H."/>
            <person name="Bruce D."/>
            <person name="Goodwin L."/>
            <person name="Pitluck S."/>
            <person name="Kyrpides N."/>
            <person name="Mavromatis K."/>
            <person name="Ivanova N."/>
            <person name="Mikhailova N."/>
            <person name="LaButti K.M."/>
            <person name="Clum A."/>
            <person name="Sun H.I."/>
            <person name="Brettin T."/>
            <person name="Detter J.C."/>
            <person name="Han C."/>
            <person name="Larimer F."/>
            <person name="Land M."/>
            <person name="Hauser L."/>
            <person name="Markowitz V."/>
            <person name="Cheng J.F."/>
            <person name="Hugenholtz P."/>
            <person name="Woyke T."/>
            <person name="Wu D."/>
            <person name="Steenblock K."/>
            <person name="Schneider S."/>
            <person name="Pukall R."/>
            <person name="Goeker M."/>
            <person name="Klenk H.P."/>
            <person name="Eisen J.A."/>
        </authorList>
    </citation>
    <scope>NUCLEOTIDE SEQUENCE [LARGE SCALE GENOMIC DNA]</scope>
    <source>
        <strain evidence="2">ATCC 49802 / DSM 20745 / S 6022</strain>
    </source>
</reference>